<evidence type="ECO:0000256" key="1">
    <source>
        <dbReference type="ARBA" id="ARBA00022679"/>
    </source>
</evidence>
<dbReference type="AlphaFoldDB" id="N0DXU3"/>
<dbReference type="PANTHER" id="PTHR43877">
    <property type="entry name" value="AMINOALKYLPHOSPHONATE N-ACETYLTRANSFERASE-RELATED-RELATED"/>
    <property type="match status" value="1"/>
</dbReference>
<dbReference type="PANTHER" id="PTHR43877:SF2">
    <property type="entry name" value="AMINOALKYLPHOSPHONATE N-ACETYLTRANSFERASE-RELATED"/>
    <property type="match status" value="1"/>
</dbReference>
<keyword evidence="5" id="KW-1185">Reference proteome</keyword>
<dbReference type="GO" id="GO:0016747">
    <property type="term" value="F:acyltransferase activity, transferring groups other than amino-acyl groups"/>
    <property type="evidence" value="ECO:0007669"/>
    <property type="project" value="InterPro"/>
</dbReference>
<dbReference type="Pfam" id="PF00583">
    <property type="entry name" value="Acetyltransf_1"/>
    <property type="match status" value="1"/>
</dbReference>
<keyword evidence="2" id="KW-0012">Acyltransferase</keyword>
<evidence type="ECO:0000259" key="3">
    <source>
        <dbReference type="PROSITE" id="PS51186"/>
    </source>
</evidence>
<sequence length="198" mass="21516">MTGAAPSPVTVRPRRSDDVPRLAAILAEQQPHSLYPFRWPLPFPAEQFIVRDHEFTAFVAEQDGDLVGHVCIQWVEVAAPTDGMPKEDLAAAWMRGHGRPVEDLALVSALFTALSARGSGAGRALLDAAEEWIREQDLAPCLDVVPRHSVAKQVYEKRGWIAVGTARPPWLPDDEPSVVAMILLPTTAPVSSALEASN</sequence>
<comment type="caution">
    <text evidence="4">The sequence shown here is derived from an EMBL/GenBank/DDBJ whole genome shotgun (WGS) entry which is preliminary data.</text>
</comment>
<keyword evidence="1 4" id="KW-0808">Transferase</keyword>
<dbReference type="Proteomes" id="UP000013167">
    <property type="component" value="Unassembled WGS sequence"/>
</dbReference>
<accession>N0DXU3</accession>
<dbReference type="Gene3D" id="3.40.630.30">
    <property type="match status" value="1"/>
</dbReference>
<dbReference type="HOGENOM" id="CLU_123909_0_0_11"/>
<dbReference type="PROSITE" id="PS51186">
    <property type="entry name" value="GNAT"/>
    <property type="match status" value="1"/>
</dbReference>
<gene>
    <name evidence="4" type="ORF">BN10_1140024</name>
</gene>
<protein>
    <submittedName>
        <fullName evidence="4">Acetyltransferase</fullName>
    </submittedName>
</protein>
<dbReference type="SUPFAM" id="SSF55729">
    <property type="entry name" value="Acyl-CoA N-acyltransferases (Nat)"/>
    <property type="match status" value="1"/>
</dbReference>
<organism evidence="4 5">
    <name type="scientific">Phycicoccus elongatus Lp2</name>
    <dbReference type="NCBI Taxonomy" id="1193181"/>
    <lineage>
        <taxon>Bacteria</taxon>
        <taxon>Bacillati</taxon>
        <taxon>Actinomycetota</taxon>
        <taxon>Actinomycetes</taxon>
        <taxon>Micrococcales</taxon>
        <taxon>Intrasporangiaceae</taxon>
        <taxon>Phycicoccus</taxon>
    </lineage>
</organism>
<proteinExistence type="predicted"/>
<dbReference type="eggNOG" id="COG0456">
    <property type="taxonomic scope" value="Bacteria"/>
</dbReference>
<reference evidence="4" key="1">
    <citation type="submission" date="2012-05" db="EMBL/GenBank/DDBJ databases">
        <authorList>
            <person name="McIlroy S."/>
        </authorList>
    </citation>
    <scope>NUCLEOTIDE SEQUENCE</scope>
    <source>
        <strain evidence="4">Lp2</strain>
    </source>
</reference>
<dbReference type="InterPro" id="IPR000182">
    <property type="entry name" value="GNAT_dom"/>
</dbReference>
<dbReference type="InterPro" id="IPR050832">
    <property type="entry name" value="Bact_Acetyltransf"/>
</dbReference>
<dbReference type="STRING" id="1193181.BN10_1140024"/>
<dbReference type="EMBL" id="CAIZ01000018">
    <property type="protein sequence ID" value="CCH68727.1"/>
    <property type="molecule type" value="Genomic_DNA"/>
</dbReference>
<evidence type="ECO:0000256" key="2">
    <source>
        <dbReference type="ARBA" id="ARBA00023315"/>
    </source>
</evidence>
<dbReference type="CDD" id="cd04301">
    <property type="entry name" value="NAT_SF"/>
    <property type="match status" value="1"/>
</dbReference>
<evidence type="ECO:0000313" key="5">
    <source>
        <dbReference type="Proteomes" id="UP000013167"/>
    </source>
</evidence>
<feature type="domain" description="N-acetyltransferase" evidence="3">
    <location>
        <begin position="9"/>
        <end position="185"/>
    </location>
</feature>
<dbReference type="InterPro" id="IPR016181">
    <property type="entry name" value="Acyl_CoA_acyltransferase"/>
</dbReference>
<evidence type="ECO:0000313" key="4">
    <source>
        <dbReference type="EMBL" id="CCH68727.1"/>
    </source>
</evidence>
<name>N0DXU3_9MICO</name>
<reference evidence="4" key="2">
    <citation type="journal article" date="2013" name="ISME J.">
        <title>A metabolic model for members of the genus Tetrasphaera involved in enhanced biological phosphorus removal.</title>
        <authorList>
            <person name="Kristiansen R."/>
            <person name="Nguyen H.T.T."/>
            <person name="Saunders A.M."/>
            <person name="Nielsen J.L."/>
            <person name="Wimmer R."/>
            <person name="Le V.Q."/>
            <person name="McIlroy S.J."/>
            <person name="Petrovski S."/>
            <person name="Seviour R.J."/>
            <person name="Calteau A."/>
            <person name="Nielsen K.L."/>
            <person name="Nielsen P.H."/>
        </authorList>
    </citation>
    <scope>NUCLEOTIDE SEQUENCE [LARGE SCALE GENOMIC DNA]</scope>
    <source>
        <strain evidence="4">Lp2</strain>
    </source>
</reference>